<dbReference type="InterPro" id="IPR036872">
    <property type="entry name" value="CH_dom_sf"/>
</dbReference>
<protein>
    <recommendedName>
        <fullName evidence="4 13">Cytospin-A</fullName>
    </recommendedName>
</protein>
<evidence type="ECO:0000259" key="16">
    <source>
        <dbReference type="PROSITE" id="PS50021"/>
    </source>
</evidence>
<keyword evidence="7 13" id="KW-0303">Gap junction</keyword>
<dbReference type="Pfam" id="PF00307">
    <property type="entry name" value="CH"/>
    <property type="match status" value="1"/>
</dbReference>
<dbReference type="PROSITE" id="PS50021">
    <property type="entry name" value="CH"/>
    <property type="match status" value="1"/>
</dbReference>
<feature type="compositionally biased region" description="Acidic residues" evidence="15">
    <location>
        <begin position="556"/>
        <end position="569"/>
    </location>
</feature>
<dbReference type="Gene3D" id="1.10.418.10">
    <property type="entry name" value="Calponin-like domain"/>
    <property type="match status" value="1"/>
</dbReference>
<dbReference type="GO" id="GO:0051301">
    <property type="term" value="P:cell division"/>
    <property type="evidence" value="ECO:0007669"/>
    <property type="project" value="UniProtKB-UniRule"/>
</dbReference>
<dbReference type="InterPro" id="IPR001715">
    <property type="entry name" value="CH_dom"/>
</dbReference>
<dbReference type="InterPro" id="IPR050540">
    <property type="entry name" value="F-actin_Monoox_Mical"/>
</dbReference>
<evidence type="ECO:0000256" key="13">
    <source>
        <dbReference type="RuleBase" id="RU367063"/>
    </source>
</evidence>
<evidence type="ECO:0000256" key="1">
    <source>
        <dbReference type="ARBA" id="ARBA00004186"/>
    </source>
</evidence>
<sequence>MGNYASKDGHTPAAGTHTDKFHTPPSSPVGPSVPGTCQVSASTQGHQDGVPPGDARVGRRDGTILSRKPSQTKVQESILTGSTGKESDSRGPPESGGTNLDRTSKIPIVQETCSPPTCPSERTWLEKDSGLDQSLVEVSTAGQEPIDEEALPSLETLLEAYRATLALSSEHDGPWSPADLVRRLLEEREKLAAEVQGLQAVMKAERDEWLQFQSDLQVAVAVADRLRVEAEEELSALREAHRDAEQRLAAALQRQEETDGELEALRTRLQEACRKLCSLEEEEQQRRDSSRVSDEAGATKRSGDTGAHATGGGHGGRERCEGTDRGRVPVKRSRGEEPIAKERAREGRGVAEGYLRSVAAEEKKKEDSWAGRELRKVPTVSERSRSLSRLPVSSDAPLAVNGTSQLPAPATGSLVKKQQTGKQRQVDATLEQRDSRSGTGRQEEIGAPPPQGTSTTDTPPTISGKIWPQDGFSRLLRRHGGSKRNSLLRWCQSRTQGYKNIDITNFSSSWADGLAFCAVYHTYLPSHIPFSSLSPERKVSDTHAAQTHPAYGVGDGEGDDSDDDDEDEDCMSLQRENLELSFRTGESVGIPASLTVEEMLKADGPDWQRVLGYVESIYRHFEM</sequence>
<feature type="compositionally biased region" description="Polar residues" evidence="15">
    <location>
        <begin position="452"/>
        <end position="461"/>
    </location>
</feature>
<evidence type="ECO:0000256" key="2">
    <source>
        <dbReference type="ARBA" id="ARBA00009452"/>
    </source>
</evidence>
<dbReference type="SMART" id="SM00033">
    <property type="entry name" value="CH"/>
    <property type="match status" value="1"/>
</dbReference>
<evidence type="ECO:0000256" key="8">
    <source>
        <dbReference type="ARBA" id="ARBA00022949"/>
    </source>
</evidence>
<feature type="compositionally biased region" description="Polar residues" evidence="15">
    <location>
        <begin position="68"/>
        <end position="84"/>
    </location>
</feature>
<feature type="region of interest" description="Disordered" evidence="15">
    <location>
        <begin position="283"/>
        <end position="468"/>
    </location>
</feature>
<feature type="compositionally biased region" description="Basic and acidic residues" evidence="15">
    <location>
        <begin position="315"/>
        <end position="349"/>
    </location>
</feature>
<feature type="compositionally biased region" description="Basic and acidic residues" evidence="15">
    <location>
        <begin position="283"/>
        <end position="303"/>
    </location>
</feature>
<feature type="compositionally biased region" description="Basic and acidic residues" evidence="15">
    <location>
        <begin position="359"/>
        <end position="376"/>
    </location>
</feature>
<dbReference type="PANTHER" id="PTHR23167">
    <property type="entry name" value="CALPONIN HOMOLOGY DOMAIN-CONTAINING PROTEIN DDB_G0272472-RELATED"/>
    <property type="match status" value="1"/>
</dbReference>
<keyword evidence="11 13" id="KW-0131">Cell cycle</keyword>
<reference evidence="17 18" key="1">
    <citation type="submission" date="2019-04" db="EMBL/GenBank/DDBJ databases">
        <authorList>
            <consortium name="Wellcome Sanger Institute Data Sharing"/>
        </authorList>
    </citation>
    <scope>NUCLEOTIDE SEQUENCE [LARGE SCALE GENOMIC DNA]</scope>
</reference>
<comment type="similarity">
    <text evidence="2 13">Belongs to the cytospin-A family.</text>
</comment>
<name>A0A8C9W9K2_SCLFO</name>
<feature type="coiled-coil region" evidence="14">
    <location>
        <begin position="181"/>
        <end position="275"/>
    </location>
</feature>
<feature type="region of interest" description="Disordered" evidence="15">
    <location>
        <begin position="1"/>
        <end position="124"/>
    </location>
</feature>
<evidence type="ECO:0000256" key="3">
    <source>
        <dbReference type="ARBA" id="ARBA00011235"/>
    </source>
</evidence>
<accession>A0A8C9W9K2</accession>
<comment type="subcellular location">
    <subcellularLocation>
        <location evidence="1 13">Cytoplasm</location>
        <location evidence="1 13">Cytoskeleton</location>
        <location evidence="1 13">Spindle</location>
    </subcellularLocation>
    <subcellularLocation>
        <location evidence="13">Cytoplasm</location>
        <location evidence="13">Cytoskeleton</location>
    </subcellularLocation>
    <subcellularLocation>
        <location evidence="13">Cell junction</location>
        <location evidence="13">Gap junction</location>
    </subcellularLocation>
</comment>
<feature type="compositionally biased region" description="Polar residues" evidence="15">
    <location>
        <begin position="37"/>
        <end position="46"/>
    </location>
</feature>
<keyword evidence="6 13" id="KW-0132">Cell division</keyword>
<organism evidence="17 18">
    <name type="scientific">Scleropages formosus</name>
    <name type="common">Asian bonytongue</name>
    <name type="synonym">Osteoglossum formosum</name>
    <dbReference type="NCBI Taxonomy" id="113540"/>
    <lineage>
        <taxon>Eukaryota</taxon>
        <taxon>Metazoa</taxon>
        <taxon>Chordata</taxon>
        <taxon>Craniata</taxon>
        <taxon>Vertebrata</taxon>
        <taxon>Euteleostomi</taxon>
        <taxon>Actinopterygii</taxon>
        <taxon>Neopterygii</taxon>
        <taxon>Teleostei</taxon>
        <taxon>Osteoglossocephala</taxon>
        <taxon>Osteoglossomorpha</taxon>
        <taxon>Osteoglossiformes</taxon>
        <taxon>Osteoglossidae</taxon>
        <taxon>Scleropages</taxon>
    </lineage>
</organism>
<keyword evidence="9 14" id="KW-0175">Coiled coil</keyword>
<reference evidence="17" key="3">
    <citation type="submission" date="2025-09" db="UniProtKB">
        <authorList>
            <consortium name="Ensembl"/>
        </authorList>
    </citation>
    <scope>IDENTIFICATION</scope>
</reference>
<evidence type="ECO:0000256" key="11">
    <source>
        <dbReference type="ARBA" id="ARBA00023306"/>
    </source>
</evidence>
<dbReference type="GeneTree" id="ENSGT00940000153592"/>
<evidence type="ECO:0000256" key="15">
    <source>
        <dbReference type="SAM" id="MobiDB-lite"/>
    </source>
</evidence>
<dbReference type="SUPFAM" id="SSF47576">
    <property type="entry name" value="Calponin-homology domain, CH-domain"/>
    <property type="match status" value="1"/>
</dbReference>
<feature type="compositionally biased region" description="Basic and acidic residues" evidence="15">
    <location>
        <begin position="430"/>
        <end position="444"/>
    </location>
</feature>
<dbReference type="AlphaFoldDB" id="A0A8C9W9K2"/>
<evidence type="ECO:0000256" key="6">
    <source>
        <dbReference type="ARBA" id="ARBA00022618"/>
    </source>
</evidence>
<keyword evidence="8 13" id="KW-0965">Cell junction</keyword>
<dbReference type="GO" id="GO:0005737">
    <property type="term" value="C:cytoplasm"/>
    <property type="evidence" value="ECO:0007669"/>
    <property type="project" value="UniProtKB-UniRule"/>
</dbReference>
<feature type="region of interest" description="Disordered" evidence="15">
    <location>
        <begin position="539"/>
        <end position="569"/>
    </location>
</feature>
<dbReference type="OrthoDB" id="21607at2759"/>
<keyword evidence="18" id="KW-1185">Reference proteome</keyword>
<dbReference type="PANTHER" id="PTHR23167:SF18">
    <property type="entry name" value="CYTOSPIN-A"/>
    <property type="match status" value="1"/>
</dbReference>
<comment type="subunit">
    <text evidence="3 13">May interact with both microtubules and actin cytoskeleton.</text>
</comment>
<feature type="domain" description="Calponin-homology (CH)" evidence="16">
    <location>
        <begin position="481"/>
        <end position="622"/>
    </location>
</feature>
<evidence type="ECO:0000256" key="14">
    <source>
        <dbReference type="SAM" id="Coils"/>
    </source>
</evidence>
<dbReference type="GO" id="GO:0005819">
    <property type="term" value="C:spindle"/>
    <property type="evidence" value="ECO:0007669"/>
    <property type="project" value="UniProtKB-SubCell"/>
</dbReference>
<comment type="function">
    <text evidence="12 13">Involved in cytokinesis and spindle organization. May play a role in actin cytoskeleton organization and microtubule stabilization and hence required for proper cell adhesion and migration.</text>
</comment>
<dbReference type="GO" id="GO:0005921">
    <property type="term" value="C:gap junction"/>
    <property type="evidence" value="ECO:0007669"/>
    <property type="project" value="UniProtKB-SubCell"/>
</dbReference>
<reference evidence="17" key="2">
    <citation type="submission" date="2025-08" db="UniProtKB">
        <authorList>
            <consortium name="Ensembl"/>
        </authorList>
    </citation>
    <scope>IDENTIFICATION</scope>
</reference>
<evidence type="ECO:0000256" key="7">
    <source>
        <dbReference type="ARBA" id="ARBA00022868"/>
    </source>
</evidence>
<evidence type="ECO:0000256" key="12">
    <source>
        <dbReference type="ARBA" id="ARBA00025131"/>
    </source>
</evidence>
<dbReference type="Ensembl" id="ENSSFOT00015045220.1">
    <property type="protein sequence ID" value="ENSSFOP00015072019.1"/>
    <property type="gene ID" value="ENSSFOG00015032302.1"/>
</dbReference>
<keyword evidence="10 13" id="KW-0206">Cytoskeleton</keyword>
<evidence type="ECO:0000313" key="18">
    <source>
        <dbReference type="Proteomes" id="UP000694397"/>
    </source>
</evidence>
<dbReference type="Proteomes" id="UP000694397">
    <property type="component" value="Chromosome 15"/>
</dbReference>
<evidence type="ECO:0000256" key="5">
    <source>
        <dbReference type="ARBA" id="ARBA00022490"/>
    </source>
</evidence>
<keyword evidence="5 13" id="KW-0963">Cytoplasm</keyword>
<proteinExistence type="inferred from homology"/>
<gene>
    <name evidence="17" type="primary">si:ch211-195o20.7</name>
</gene>
<evidence type="ECO:0000313" key="17">
    <source>
        <dbReference type="Ensembl" id="ENSSFOP00015072019.1"/>
    </source>
</evidence>
<evidence type="ECO:0000256" key="4">
    <source>
        <dbReference type="ARBA" id="ARBA00015657"/>
    </source>
</evidence>
<evidence type="ECO:0000256" key="10">
    <source>
        <dbReference type="ARBA" id="ARBA00023212"/>
    </source>
</evidence>
<evidence type="ECO:0000256" key="9">
    <source>
        <dbReference type="ARBA" id="ARBA00023054"/>
    </source>
</evidence>